<evidence type="ECO:0000313" key="2">
    <source>
        <dbReference type="EMBL" id="EPB73715.1"/>
    </source>
</evidence>
<feature type="domain" description="FERM adjacent" evidence="1">
    <location>
        <begin position="10"/>
        <end position="57"/>
    </location>
</feature>
<name>A0A0D6LNQ3_9BILA</name>
<reference evidence="2 3" key="1">
    <citation type="submission" date="2013-05" db="EMBL/GenBank/DDBJ databases">
        <title>Draft genome of the parasitic nematode Anyclostoma ceylanicum.</title>
        <authorList>
            <person name="Mitreva M."/>
        </authorList>
    </citation>
    <scope>NUCLEOTIDE SEQUENCE [LARGE SCALE GENOMIC DNA]</scope>
</reference>
<dbReference type="AlphaFoldDB" id="A0A0D6LNQ3"/>
<accession>A0A0D6LNQ3</accession>
<dbReference type="EMBL" id="KE124974">
    <property type="protein sequence ID" value="EPB73715.1"/>
    <property type="molecule type" value="Genomic_DNA"/>
</dbReference>
<protein>
    <submittedName>
        <fullName evidence="2">FERM adjacent</fullName>
    </submittedName>
</protein>
<dbReference type="InterPro" id="IPR014847">
    <property type="entry name" value="FA"/>
</dbReference>
<sequence>MGSFGGTPTSAVKRYEQLKARASGRTEFQTMEDVKHRARVERTFQRSHSKTSFLRSTFSGVPSCDTSRTFTPTTASPDISSRVLRKGGKNSIFLYPSYCTCTDRAHYLSKGCAIPDSASSDARRRLDTAQHSATERLLQRRNAFAVEEAAGGGQNPSKASILLSASTSLLFLQSRMDFPCPLLLLLVHFIGLDLCEAATC</sequence>
<dbReference type="SMART" id="SM01195">
    <property type="entry name" value="FA"/>
    <property type="match status" value="1"/>
</dbReference>
<keyword evidence="3" id="KW-1185">Reference proteome</keyword>
<gene>
    <name evidence="2" type="ORF">ANCCEY_07193</name>
</gene>
<proteinExistence type="predicted"/>
<evidence type="ECO:0000313" key="3">
    <source>
        <dbReference type="Proteomes" id="UP000054495"/>
    </source>
</evidence>
<organism evidence="2 3">
    <name type="scientific">Ancylostoma ceylanicum</name>
    <dbReference type="NCBI Taxonomy" id="53326"/>
    <lineage>
        <taxon>Eukaryota</taxon>
        <taxon>Metazoa</taxon>
        <taxon>Ecdysozoa</taxon>
        <taxon>Nematoda</taxon>
        <taxon>Chromadorea</taxon>
        <taxon>Rhabditida</taxon>
        <taxon>Rhabditina</taxon>
        <taxon>Rhabditomorpha</taxon>
        <taxon>Strongyloidea</taxon>
        <taxon>Ancylostomatidae</taxon>
        <taxon>Ancylostomatinae</taxon>
        <taxon>Ancylostoma</taxon>
    </lineage>
</organism>
<evidence type="ECO:0000259" key="1">
    <source>
        <dbReference type="SMART" id="SM01195"/>
    </source>
</evidence>
<dbReference type="Proteomes" id="UP000054495">
    <property type="component" value="Unassembled WGS sequence"/>
</dbReference>
<dbReference type="Pfam" id="PF08736">
    <property type="entry name" value="FA"/>
    <property type="match status" value="1"/>
</dbReference>